<dbReference type="PIRSF" id="PIRSF030959">
    <property type="entry name" value="UCP030959"/>
    <property type="match status" value="1"/>
</dbReference>
<gene>
    <name evidence="2" type="ORF">DU428_09800</name>
</gene>
<keyword evidence="1" id="KW-1133">Transmembrane helix</keyword>
<dbReference type="SUPFAM" id="SSF48452">
    <property type="entry name" value="TPR-like"/>
    <property type="match status" value="1"/>
</dbReference>
<dbReference type="InterPro" id="IPR014562">
    <property type="entry name" value="UCP030959_TPR_rpt-cont"/>
</dbReference>
<accession>A0A368P5Q4</accession>
<sequence>MSFYLLIALQAYCLYHLIRNRNKYYWIFLIIFLPLIGCAIYLITQVYNKQKTETITKEVVSVVQPLKKIKALEEQLAFSDTFQNKINLADAYLEVKDYQNAIRVYESALDGYYQNDFYVIKGLIVSNYHTQAYDQVVMYAERILDHTEFKKSQLPFFYGMALEKQGKEEEAEAQLRAIDVRFSNYNERLYLAEFLISRNNKEEGKEILEELMSEYQHMTKRNKAIYKTTISKTEKALELLK</sequence>
<keyword evidence="1" id="KW-0812">Transmembrane</keyword>
<evidence type="ECO:0000313" key="2">
    <source>
        <dbReference type="EMBL" id="RCU57225.1"/>
    </source>
</evidence>
<keyword evidence="3" id="KW-1185">Reference proteome</keyword>
<comment type="caution">
    <text evidence="2">The sequence shown here is derived from an EMBL/GenBank/DDBJ whole genome shotgun (WGS) entry which is preliminary data.</text>
</comment>
<dbReference type="Gene3D" id="1.25.40.10">
    <property type="entry name" value="Tetratricopeptide repeat domain"/>
    <property type="match status" value="1"/>
</dbReference>
<dbReference type="Proteomes" id="UP000252249">
    <property type="component" value="Unassembled WGS sequence"/>
</dbReference>
<dbReference type="EMBL" id="QPIG01000003">
    <property type="protein sequence ID" value="RCU57225.1"/>
    <property type="molecule type" value="Genomic_DNA"/>
</dbReference>
<protein>
    <recommendedName>
        <fullName evidence="4">Cardiolipin synthase N-terminal domain-containing protein</fullName>
    </recommendedName>
</protein>
<dbReference type="AlphaFoldDB" id="A0A368P5Q4"/>
<name>A0A368P5Q4_9FLAO</name>
<evidence type="ECO:0008006" key="4">
    <source>
        <dbReference type="Google" id="ProtNLM"/>
    </source>
</evidence>
<evidence type="ECO:0000313" key="3">
    <source>
        <dbReference type="Proteomes" id="UP000252249"/>
    </source>
</evidence>
<reference evidence="2 3" key="1">
    <citation type="submission" date="2018-07" db="EMBL/GenBank/DDBJ databases">
        <title>Oceanihabitans testaceum sp. nov., isolated from marine sediment.</title>
        <authorList>
            <person name="Li C.-M."/>
        </authorList>
    </citation>
    <scope>NUCLEOTIDE SEQUENCE [LARGE SCALE GENOMIC DNA]</scope>
    <source>
        <strain evidence="2 3">S9-10</strain>
    </source>
</reference>
<evidence type="ECO:0000256" key="1">
    <source>
        <dbReference type="SAM" id="Phobius"/>
    </source>
</evidence>
<dbReference type="OrthoDB" id="794036at2"/>
<organism evidence="2 3">
    <name type="scientific">Oceanihabitans sediminis</name>
    <dbReference type="NCBI Taxonomy" id="1812012"/>
    <lineage>
        <taxon>Bacteria</taxon>
        <taxon>Pseudomonadati</taxon>
        <taxon>Bacteroidota</taxon>
        <taxon>Flavobacteriia</taxon>
        <taxon>Flavobacteriales</taxon>
        <taxon>Flavobacteriaceae</taxon>
        <taxon>Oceanihabitans</taxon>
    </lineage>
</organism>
<feature type="transmembrane region" description="Helical" evidence="1">
    <location>
        <begin position="23"/>
        <end position="43"/>
    </location>
</feature>
<dbReference type="InterPro" id="IPR011990">
    <property type="entry name" value="TPR-like_helical_dom_sf"/>
</dbReference>
<keyword evidence="1" id="KW-0472">Membrane</keyword>
<proteinExistence type="predicted"/>
<dbReference type="RefSeq" id="WP_072351314.1">
    <property type="nucleotide sequence ID" value="NZ_JAWVXR010000005.1"/>
</dbReference>